<sequence>LFFKKAGDKVSTALRSTIETDAKAAIKESKKNDGEEEEDAAEEEPVQKSVQDIPENATERAENPVSSAKPSRSSKPKTSTSKKPHSSSKSTINRAKLPARLDVSSSSPLQSIEEVEDYITSTLSSSLVKSISDSKWKTREEAVCELYDGLESLKFEEQWGSAKKA</sequence>
<name>A0ABQ5L0V0_9EUKA</name>
<feature type="non-terminal residue" evidence="2">
    <location>
        <position position="165"/>
    </location>
</feature>
<feature type="non-terminal residue" evidence="2">
    <location>
        <position position="1"/>
    </location>
</feature>
<proteinExistence type="predicted"/>
<gene>
    <name evidence="2" type="ORF">ADUPG1_003377</name>
</gene>
<evidence type="ECO:0000256" key="1">
    <source>
        <dbReference type="SAM" id="MobiDB-lite"/>
    </source>
</evidence>
<feature type="compositionally biased region" description="Acidic residues" evidence="1">
    <location>
        <begin position="34"/>
        <end position="44"/>
    </location>
</feature>
<evidence type="ECO:0000313" key="3">
    <source>
        <dbReference type="Proteomes" id="UP001057375"/>
    </source>
</evidence>
<dbReference type="EMBL" id="BQXS01004611">
    <property type="protein sequence ID" value="GKT37439.1"/>
    <property type="molecule type" value="Genomic_DNA"/>
</dbReference>
<evidence type="ECO:0000313" key="2">
    <source>
        <dbReference type="EMBL" id="GKT37439.1"/>
    </source>
</evidence>
<dbReference type="Proteomes" id="UP001057375">
    <property type="component" value="Unassembled WGS sequence"/>
</dbReference>
<protein>
    <submittedName>
        <fullName evidence="2">Uncharacterized protein</fullName>
    </submittedName>
</protein>
<accession>A0ABQ5L0V0</accession>
<reference evidence="2" key="1">
    <citation type="submission" date="2022-03" db="EMBL/GenBank/DDBJ databases">
        <title>Draft genome sequence of Aduncisulcus paluster, a free-living microaerophilic Fornicata.</title>
        <authorList>
            <person name="Yuyama I."/>
            <person name="Kume K."/>
            <person name="Tamura T."/>
            <person name="Inagaki Y."/>
            <person name="Hashimoto T."/>
        </authorList>
    </citation>
    <scope>NUCLEOTIDE SEQUENCE</scope>
    <source>
        <strain evidence="2">NY0171</strain>
    </source>
</reference>
<feature type="region of interest" description="Disordered" evidence="1">
    <location>
        <begin position="1"/>
        <end position="112"/>
    </location>
</feature>
<keyword evidence="3" id="KW-1185">Reference proteome</keyword>
<feature type="compositionally biased region" description="Basic residues" evidence="1">
    <location>
        <begin position="72"/>
        <end position="86"/>
    </location>
</feature>
<comment type="caution">
    <text evidence="2">The sequence shown here is derived from an EMBL/GenBank/DDBJ whole genome shotgun (WGS) entry which is preliminary data.</text>
</comment>
<organism evidence="2 3">
    <name type="scientific">Aduncisulcus paluster</name>
    <dbReference type="NCBI Taxonomy" id="2918883"/>
    <lineage>
        <taxon>Eukaryota</taxon>
        <taxon>Metamonada</taxon>
        <taxon>Carpediemonas-like organisms</taxon>
        <taxon>Aduncisulcus</taxon>
    </lineage>
</organism>
<feature type="compositionally biased region" description="Basic and acidic residues" evidence="1">
    <location>
        <begin position="18"/>
        <end position="33"/>
    </location>
</feature>